<keyword evidence="3" id="KW-1185">Reference proteome</keyword>
<protein>
    <recommendedName>
        <fullName evidence="1">Transposase IS4 N-terminal domain-containing protein</fullName>
    </recommendedName>
</protein>
<dbReference type="Pfam" id="PF13006">
    <property type="entry name" value="Nterm_IS4"/>
    <property type="match status" value="1"/>
</dbReference>
<dbReference type="EMBL" id="NIDE01000017">
    <property type="protein sequence ID" value="OWK36136.1"/>
    <property type="molecule type" value="Genomic_DNA"/>
</dbReference>
<dbReference type="OrthoDB" id="189103at2"/>
<evidence type="ECO:0000259" key="1">
    <source>
        <dbReference type="Pfam" id="PF13006"/>
    </source>
</evidence>
<comment type="caution">
    <text evidence="2">The sequence shown here is derived from an EMBL/GenBank/DDBJ whole genome shotgun (WGS) entry which is preliminary data.</text>
</comment>
<reference evidence="3" key="1">
    <citation type="submission" date="2017-06" db="EMBL/GenBank/DDBJ databases">
        <title>Genome analysis of Fimbriiglobus ruber SP5, the first member of the order Planctomycetales with confirmed chitinolytic capability.</title>
        <authorList>
            <person name="Ravin N.V."/>
            <person name="Rakitin A.L."/>
            <person name="Ivanova A.A."/>
            <person name="Beletsky A.V."/>
            <person name="Kulichevskaya I.S."/>
            <person name="Mardanov A.V."/>
            <person name="Dedysh S.N."/>
        </authorList>
    </citation>
    <scope>NUCLEOTIDE SEQUENCE [LARGE SCALE GENOMIC DNA]</scope>
    <source>
        <strain evidence="3">SP5</strain>
    </source>
</reference>
<evidence type="ECO:0000313" key="2">
    <source>
        <dbReference type="EMBL" id="OWK36136.1"/>
    </source>
</evidence>
<dbReference type="Proteomes" id="UP000214646">
    <property type="component" value="Unassembled WGS sequence"/>
</dbReference>
<evidence type="ECO:0000313" key="3">
    <source>
        <dbReference type="Proteomes" id="UP000214646"/>
    </source>
</evidence>
<proteinExistence type="predicted"/>
<accession>A0A225DFK8</accession>
<gene>
    <name evidence="2" type="ORF">FRUB_08699</name>
</gene>
<dbReference type="InterPro" id="IPR024473">
    <property type="entry name" value="Transposases_IS4_N"/>
</dbReference>
<feature type="domain" description="Transposase IS4 N-terminal" evidence="1">
    <location>
        <begin position="20"/>
        <end position="80"/>
    </location>
</feature>
<organism evidence="2 3">
    <name type="scientific">Fimbriiglobus ruber</name>
    <dbReference type="NCBI Taxonomy" id="1908690"/>
    <lineage>
        <taxon>Bacteria</taxon>
        <taxon>Pseudomonadati</taxon>
        <taxon>Planctomycetota</taxon>
        <taxon>Planctomycetia</taxon>
        <taxon>Gemmatales</taxon>
        <taxon>Gemmataceae</taxon>
        <taxon>Fimbriiglobus</taxon>
    </lineage>
</organism>
<name>A0A225DFK8_9BACT</name>
<sequence>MPQHGRSIDSESESLILDRLAGLTKVISPEVIEQALSDSDRVGQRRCQLSHRTMLWIVLTMGLLTHLPLRQVFKYARRMTLGGKTPALSSLCGQKCVVKENVFECAVCGRELPAVWNCDS</sequence>
<dbReference type="RefSeq" id="WP_088259192.1">
    <property type="nucleotide sequence ID" value="NZ_NIDE01000017.1"/>
</dbReference>
<dbReference type="AlphaFoldDB" id="A0A225DFK8"/>